<dbReference type="Gene3D" id="1.10.260.170">
    <property type="match status" value="1"/>
</dbReference>
<proteinExistence type="predicted"/>
<sequence length="74" mass="8566">MDENDQSFEPHAEDYPVVELVYPNRNASERFILLAPKDVDHYNPIYDLEASLYTIVQCELPSRPPRSRYLPAGV</sequence>
<dbReference type="AlphaFoldDB" id="A0A4Y7SEY6"/>
<evidence type="ECO:0000313" key="2">
    <source>
        <dbReference type="Proteomes" id="UP000298030"/>
    </source>
</evidence>
<dbReference type="Proteomes" id="UP000298030">
    <property type="component" value="Unassembled WGS sequence"/>
</dbReference>
<evidence type="ECO:0000313" key="1">
    <source>
        <dbReference type="EMBL" id="TEB20202.1"/>
    </source>
</evidence>
<reference evidence="1 2" key="1">
    <citation type="journal article" date="2019" name="Nat. Ecol. Evol.">
        <title>Megaphylogeny resolves global patterns of mushroom evolution.</title>
        <authorList>
            <person name="Varga T."/>
            <person name="Krizsan K."/>
            <person name="Foldi C."/>
            <person name="Dima B."/>
            <person name="Sanchez-Garcia M."/>
            <person name="Sanchez-Ramirez S."/>
            <person name="Szollosi G.J."/>
            <person name="Szarkandi J.G."/>
            <person name="Papp V."/>
            <person name="Albert L."/>
            <person name="Andreopoulos W."/>
            <person name="Angelini C."/>
            <person name="Antonin V."/>
            <person name="Barry K.W."/>
            <person name="Bougher N.L."/>
            <person name="Buchanan P."/>
            <person name="Buyck B."/>
            <person name="Bense V."/>
            <person name="Catcheside P."/>
            <person name="Chovatia M."/>
            <person name="Cooper J."/>
            <person name="Damon W."/>
            <person name="Desjardin D."/>
            <person name="Finy P."/>
            <person name="Geml J."/>
            <person name="Haridas S."/>
            <person name="Hughes K."/>
            <person name="Justo A."/>
            <person name="Karasinski D."/>
            <person name="Kautmanova I."/>
            <person name="Kiss B."/>
            <person name="Kocsube S."/>
            <person name="Kotiranta H."/>
            <person name="LaButti K.M."/>
            <person name="Lechner B.E."/>
            <person name="Liimatainen K."/>
            <person name="Lipzen A."/>
            <person name="Lukacs Z."/>
            <person name="Mihaltcheva S."/>
            <person name="Morgado L.N."/>
            <person name="Niskanen T."/>
            <person name="Noordeloos M.E."/>
            <person name="Ohm R.A."/>
            <person name="Ortiz-Santana B."/>
            <person name="Ovrebo C."/>
            <person name="Racz N."/>
            <person name="Riley R."/>
            <person name="Savchenko A."/>
            <person name="Shiryaev A."/>
            <person name="Soop K."/>
            <person name="Spirin V."/>
            <person name="Szebenyi C."/>
            <person name="Tomsovsky M."/>
            <person name="Tulloss R.E."/>
            <person name="Uehling J."/>
            <person name="Grigoriev I.V."/>
            <person name="Vagvolgyi C."/>
            <person name="Papp T."/>
            <person name="Martin F.M."/>
            <person name="Miettinen O."/>
            <person name="Hibbett D.S."/>
            <person name="Nagy L.G."/>
        </authorList>
    </citation>
    <scope>NUCLEOTIDE SEQUENCE [LARGE SCALE GENOMIC DNA]</scope>
    <source>
        <strain evidence="1 2">FP101781</strain>
    </source>
</reference>
<comment type="caution">
    <text evidence="1">The sequence shown here is derived from an EMBL/GenBank/DDBJ whole genome shotgun (WGS) entry which is preliminary data.</text>
</comment>
<organism evidence="1 2">
    <name type="scientific">Coprinellus micaceus</name>
    <name type="common">Glistening ink-cap mushroom</name>
    <name type="synonym">Coprinus micaceus</name>
    <dbReference type="NCBI Taxonomy" id="71717"/>
    <lineage>
        <taxon>Eukaryota</taxon>
        <taxon>Fungi</taxon>
        <taxon>Dikarya</taxon>
        <taxon>Basidiomycota</taxon>
        <taxon>Agaricomycotina</taxon>
        <taxon>Agaricomycetes</taxon>
        <taxon>Agaricomycetidae</taxon>
        <taxon>Agaricales</taxon>
        <taxon>Agaricineae</taxon>
        <taxon>Psathyrellaceae</taxon>
        <taxon>Coprinellus</taxon>
    </lineage>
</organism>
<dbReference type="EMBL" id="QPFP01000151">
    <property type="protein sequence ID" value="TEB20202.1"/>
    <property type="molecule type" value="Genomic_DNA"/>
</dbReference>
<gene>
    <name evidence="1" type="ORF">FA13DRAFT_1645281</name>
</gene>
<protein>
    <submittedName>
        <fullName evidence="1">Uncharacterized protein</fullName>
    </submittedName>
</protein>
<accession>A0A4Y7SEY6</accession>
<dbReference type="OrthoDB" id="443402at2759"/>
<dbReference type="STRING" id="71717.A0A4Y7SEY6"/>
<name>A0A4Y7SEY6_COPMI</name>
<keyword evidence="2" id="KW-1185">Reference proteome</keyword>